<dbReference type="EMBL" id="AP022578">
    <property type="protein sequence ID" value="BBX88339.1"/>
    <property type="molecule type" value="Genomic_DNA"/>
</dbReference>
<dbReference type="RefSeq" id="WP_163912304.1">
    <property type="nucleotide sequence ID" value="NZ_AP022578.1"/>
</dbReference>
<geneLocation type="plasmid" evidence="1 2">
    <name>pJCM15296</name>
</geneLocation>
<organism evidence="1 2">
    <name type="scientific">Mycolicibacterium aubagnense</name>
    <dbReference type="NCBI Taxonomy" id="319707"/>
    <lineage>
        <taxon>Bacteria</taxon>
        <taxon>Bacillati</taxon>
        <taxon>Actinomycetota</taxon>
        <taxon>Actinomycetes</taxon>
        <taxon>Mycobacteriales</taxon>
        <taxon>Mycobacteriaceae</taxon>
        <taxon>Mycolicibacterium</taxon>
    </lineage>
</organism>
<sequence>MQQTLSDPELAEKTLRWAKIDPSLYPDLIEAYANDTSPPIGDIGSGDIEYGQVHPSRRGEGFLIDEFGEAARVKFFGAATDELAEDFDSTPTVGQAA</sequence>
<reference evidence="1 2" key="1">
    <citation type="journal article" date="2019" name="Emerg. Microbes Infect.">
        <title>Comprehensive subspecies identification of 175 nontuberculous mycobacteria species based on 7547 genomic profiles.</title>
        <authorList>
            <person name="Matsumoto Y."/>
            <person name="Kinjo T."/>
            <person name="Motooka D."/>
            <person name="Nabeya D."/>
            <person name="Jung N."/>
            <person name="Uechi K."/>
            <person name="Horii T."/>
            <person name="Iida T."/>
            <person name="Fujita J."/>
            <person name="Nakamura S."/>
        </authorList>
    </citation>
    <scope>NUCLEOTIDE SEQUENCE [LARGE SCALE GENOMIC DNA]</scope>
    <source>
        <strain evidence="1 2">JCM 15296</strain>
        <plasmid evidence="1">pJCM15296</plasmid>
    </source>
</reference>
<evidence type="ECO:0000313" key="1">
    <source>
        <dbReference type="EMBL" id="BBX88339.1"/>
    </source>
</evidence>
<proteinExistence type="predicted"/>
<protein>
    <submittedName>
        <fullName evidence="1">Uncharacterized protein</fullName>
    </submittedName>
</protein>
<keyword evidence="2" id="KW-1185">Reference proteome</keyword>
<name>A0ABM7INL6_9MYCO</name>
<evidence type="ECO:0000313" key="2">
    <source>
        <dbReference type="Proteomes" id="UP000465609"/>
    </source>
</evidence>
<gene>
    <name evidence="1" type="ORF">MAUB_65400</name>
</gene>
<keyword evidence="1" id="KW-0614">Plasmid</keyword>
<dbReference type="Proteomes" id="UP000465609">
    <property type="component" value="Plasmid pJCM15296"/>
</dbReference>
<accession>A0ABM7INL6</accession>